<dbReference type="EMBL" id="JACXZA010000002">
    <property type="protein sequence ID" value="MBD3918834.1"/>
    <property type="molecule type" value="Genomic_DNA"/>
</dbReference>
<name>A0ABR8MS75_9BACL</name>
<gene>
    <name evidence="2" type="ORF">H8B09_08735</name>
</gene>
<organism evidence="2 3">
    <name type="scientific">Paenibacillus terricola</name>
    <dbReference type="NCBI Taxonomy" id="2763503"/>
    <lineage>
        <taxon>Bacteria</taxon>
        <taxon>Bacillati</taxon>
        <taxon>Bacillota</taxon>
        <taxon>Bacilli</taxon>
        <taxon>Bacillales</taxon>
        <taxon>Paenibacillaceae</taxon>
        <taxon>Paenibacillus</taxon>
    </lineage>
</organism>
<dbReference type="InterPro" id="IPR011990">
    <property type="entry name" value="TPR-like_helical_dom_sf"/>
</dbReference>
<dbReference type="Gene3D" id="1.25.40.10">
    <property type="entry name" value="Tetratricopeptide repeat domain"/>
    <property type="match status" value="1"/>
</dbReference>
<accession>A0ABR8MS75</accession>
<dbReference type="Proteomes" id="UP000609346">
    <property type="component" value="Unassembled WGS sequence"/>
</dbReference>
<dbReference type="SUPFAM" id="SSF48452">
    <property type="entry name" value="TPR-like"/>
    <property type="match status" value="1"/>
</dbReference>
<evidence type="ECO:0000313" key="3">
    <source>
        <dbReference type="Proteomes" id="UP000609346"/>
    </source>
</evidence>
<comment type="caution">
    <text evidence="2">The sequence shown here is derived from an EMBL/GenBank/DDBJ whole genome shotgun (WGS) entry which is preliminary data.</text>
</comment>
<reference evidence="2 3" key="1">
    <citation type="submission" date="2020-09" db="EMBL/GenBank/DDBJ databases">
        <title>Paenibacillus sp. strain PR3 16S rRNA gene Genome sequencing and assembly.</title>
        <authorList>
            <person name="Kim J."/>
        </authorList>
    </citation>
    <scope>NUCLEOTIDE SEQUENCE [LARGE SCALE GENOMIC DNA]</scope>
    <source>
        <strain evidence="2 3">PR3</strain>
    </source>
</reference>
<sequence length="253" mass="28598">MFAHLFATMNDKLDEIKQLYPRVNGAKRDHLNKQLDVLKAMSDSIVEHWLLFEEKLADFYDDLKEQPSMPVTKQTPPYTATAAAASKEVQASQAEQAATQQVSAPSGAAKELEQWNFPSDTAVFISRGQGYFKLHMFSHAADELHKAINLSPECQLAHLFMAMTLMHMQRWVDAEQHFQILISLTDHAKWRAIGYNALGCIQAVHMNLELAEQFFLKAHEADPSFADSLMNLKCCKERNGSLSLRFGSAELIR</sequence>
<dbReference type="InterPro" id="IPR019734">
    <property type="entry name" value="TPR_rpt"/>
</dbReference>
<dbReference type="RefSeq" id="WP_191203129.1">
    <property type="nucleotide sequence ID" value="NZ_JACXZA010000002.1"/>
</dbReference>
<evidence type="ECO:0000313" key="2">
    <source>
        <dbReference type="EMBL" id="MBD3918834.1"/>
    </source>
</evidence>
<feature type="repeat" description="TPR" evidence="1">
    <location>
        <begin position="121"/>
        <end position="154"/>
    </location>
</feature>
<evidence type="ECO:0000256" key="1">
    <source>
        <dbReference type="PROSITE-ProRule" id="PRU00339"/>
    </source>
</evidence>
<keyword evidence="1" id="KW-0802">TPR repeat</keyword>
<evidence type="ECO:0008006" key="4">
    <source>
        <dbReference type="Google" id="ProtNLM"/>
    </source>
</evidence>
<protein>
    <recommendedName>
        <fullName evidence="4">Tetratricopeptide repeat protein</fullName>
    </recommendedName>
</protein>
<dbReference type="PROSITE" id="PS50005">
    <property type="entry name" value="TPR"/>
    <property type="match status" value="1"/>
</dbReference>
<proteinExistence type="predicted"/>
<dbReference type="SMART" id="SM00028">
    <property type="entry name" value="TPR"/>
    <property type="match status" value="3"/>
</dbReference>
<keyword evidence="3" id="KW-1185">Reference proteome</keyword>